<keyword evidence="5 11" id="KW-0663">Pyridoxal phosphate</keyword>
<dbReference type="CDD" id="cd00616">
    <property type="entry name" value="AHBA_syn"/>
    <property type="match status" value="1"/>
</dbReference>
<comment type="pathway">
    <text evidence="2">Bacterial outer membrane biogenesis; LPS O-antigen biosynthesis.</text>
</comment>
<comment type="similarity">
    <text evidence="6 12">Belongs to the DegT/DnrJ/EryC1 family.</text>
</comment>
<dbReference type="GO" id="GO:0030170">
    <property type="term" value="F:pyridoxal phosphate binding"/>
    <property type="evidence" value="ECO:0007669"/>
    <property type="project" value="TreeGrafter"/>
</dbReference>
<evidence type="ECO:0000313" key="13">
    <source>
        <dbReference type="EMBL" id="QPJ64082.1"/>
    </source>
</evidence>
<dbReference type="EMBL" id="CP048620">
    <property type="protein sequence ID" value="QPJ64082.1"/>
    <property type="molecule type" value="Genomic_DNA"/>
</dbReference>
<evidence type="ECO:0000313" key="14">
    <source>
        <dbReference type="Proteomes" id="UP000594464"/>
    </source>
</evidence>
<dbReference type="KEGG" id="nva:G3M78_01140"/>
<name>A0A7T0C060_9BACT</name>
<dbReference type="EC" id="2.6.1.102" evidence="8"/>
<keyword evidence="4 13" id="KW-0808">Transferase</keyword>
<dbReference type="NCBIfam" id="TIGR04181">
    <property type="entry name" value="NHT_00031"/>
    <property type="match status" value="1"/>
</dbReference>
<dbReference type="Proteomes" id="UP000594464">
    <property type="component" value="Chromosome"/>
</dbReference>
<dbReference type="PANTHER" id="PTHR30244">
    <property type="entry name" value="TRANSAMINASE"/>
    <property type="match status" value="1"/>
</dbReference>
<dbReference type="Gene3D" id="3.90.1150.10">
    <property type="entry name" value="Aspartate Aminotransferase, domain 1"/>
    <property type="match status" value="1"/>
</dbReference>
<feature type="modified residue" description="N6-(pyridoxal phosphate)lysine" evidence="11">
    <location>
        <position position="217"/>
    </location>
</feature>
<evidence type="ECO:0000256" key="2">
    <source>
        <dbReference type="ARBA" id="ARBA00005125"/>
    </source>
</evidence>
<feature type="active site" description="Proton acceptor" evidence="10">
    <location>
        <position position="217"/>
    </location>
</feature>
<dbReference type="Pfam" id="PF01041">
    <property type="entry name" value="DegT_DnrJ_EryC1"/>
    <property type="match status" value="1"/>
</dbReference>
<evidence type="ECO:0000256" key="9">
    <source>
        <dbReference type="ARBA" id="ARBA00074221"/>
    </source>
</evidence>
<evidence type="ECO:0000256" key="7">
    <source>
        <dbReference type="ARBA" id="ARBA00051587"/>
    </source>
</evidence>
<dbReference type="GO" id="GO:0000271">
    <property type="term" value="P:polysaccharide biosynthetic process"/>
    <property type="evidence" value="ECO:0007669"/>
    <property type="project" value="TreeGrafter"/>
</dbReference>
<dbReference type="GO" id="GO:0102933">
    <property type="term" value="F:GDP-4-dehydro-6-deoxy-D-mannose-4-aminotransferase activity"/>
    <property type="evidence" value="ECO:0007669"/>
    <property type="project" value="UniProtKB-EC"/>
</dbReference>
<evidence type="ECO:0000256" key="1">
    <source>
        <dbReference type="ARBA" id="ARBA00001933"/>
    </source>
</evidence>
<evidence type="ECO:0000256" key="12">
    <source>
        <dbReference type="RuleBase" id="RU004508"/>
    </source>
</evidence>
<dbReference type="FunFam" id="3.40.640.10:FF:000090">
    <property type="entry name" value="Pyridoxal phosphate-dependent aminotransferase"/>
    <property type="match status" value="1"/>
</dbReference>
<dbReference type="Gene3D" id="3.40.640.10">
    <property type="entry name" value="Type I PLP-dependent aspartate aminotransferase-like (Major domain)"/>
    <property type="match status" value="1"/>
</dbReference>
<evidence type="ECO:0000256" key="5">
    <source>
        <dbReference type="ARBA" id="ARBA00022898"/>
    </source>
</evidence>
<evidence type="ECO:0000256" key="6">
    <source>
        <dbReference type="ARBA" id="ARBA00037999"/>
    </source>
</evidence>
<organism evidence="13 14">
    <name type="scientific">Candidatus Nitrohelix vancouverensis</name>
    <dbReference type="NCBI Taxonomy" id="2705534"/>
    <lineage>
        <taxon>Bacteria</taxon>
        <taxon>Pseudomonadati</taxon>
        <taxon>Nitrospinota/Tectimicrobiota group</taxon>
        <taxon>Nitrospinota</taxon>
        <taxon>Nitrospinia</taxon>
        <taxon>Nitrospinales</taxon>
        <taxon>Nitrospinaceae</taxon>
        <taxon>Candidatus Nitrohelix</taxon>
    </lineage>
</organism>
<accession>A0A7T0C060</accession>
<dbReference type="PIRSF" id="PIRSF000390">
    <property type="entry name" value="PLP_StrS"/>
    <property type="match status" value="1"/>
</dbReference>
<comment type="catalytic activity">
    <reaction evidence="7">
        <text>GDP-alpha-D-perosamine + 2-oxoglutarate = GDP-4-dehydro-alpha-D-rhamnose + L-glutamate</text>
        <dbReference type="Rhea" id="RHEA:36779"/>
        <dbReference type="ChEBI" id="CHEBI:16810"/>
        <dbReference type="ChEBI" id="CHEBI:29985"/>
        <dbReference type="ChEBI" id="CHEBI:57964"/>
        <dbReference type="ChEBI" id="CHEBI:73996"/>
        <dbReference type="EC" id="2.6.1.102"/>
    </reaction>
</comment>
<sequence length="394" mass="43539">MDPQSVVNALNQSLASLAAKPVGLHEPCFQGKEWEYVKECLDTGWVSTVGKFVDRFEDELKNITGVEHAIAVVNGTAALHVSLILAGVEREDEVMLPALSFVAPANAIAYCGAVPHFIDSEEKTLGVDPARLETYLSEIAEVRSGHCFNKQTGRLIRAVVAVHTFGHPVDMDLLKEVCDRFHLILIEDAAESLGSYYKGKHTGHWGQSASVSFNGNKIVTTGGGGAVLIRDAELAKKARHITTTARRPHGWNFYHDQVGYNYRLPNINAALGCAQLEQLPEFLKWKRSLAMAYQECFANVSAVRFFEEPEFAKSNYWLNVLLLAEADMNQLNALIEATRDEGILTRPAWTLLCRLPMFQNCPRMNLDQAENLELRIVNIPSSAGLGREACASNV</sequence>
<comment type="cofactor">
    <cofactor evidence="1">
        <name>pyridoxal 5'-phosphate</name>
        <dbReference type="ChEBI" id="CHEBI:597326"/>
    </cofactor>
</comment>
<dbReference type="PANTHER" id="PTHR30244:SF30">
    <property type="entry name" value="BLR5990 PROTEIN"/>
    <property type="match status" value="1"/>
</dbReference>
<dbReference type="InterPro" id="IPR026385">
    <property type="entry name" value="LegC-like"/>
</dbReference>
<dbReference type="InterPro" id="IPR015422">
    <property type="entry name" value="PyrdxlP-dep_Trfase_small"/>
</dbReference>
<evidence type="ECO:0000256" key="10">
    <source>
        <dbReference type="PIRSR" id="PIRSR000390-1"/>
    </source>
</evidence>
<dbReference type="InterPro" id="IPR015421">
    <property type="entry name" value="PyrdxlP-dep_Trfase_major"/>
</dbReference>
<proteinExistence type="inferred from homology"/>
<protein>
    <recommendedName>
        <fullName evidence="9">GDP-perosamine synthase</fullName>
        <ecNumber evidence="8">2.6.1.102</ecNumber>
    </recommendedName>
</protein>
<dbReference type="InterPro" id="IPR000653">
    <property type="entry name" value="DegT/StrS_aminotransferase"/>
</dbReference>
<evidence type="ECO:0000256" key="11">
    <source>
        <dbReference type="PIRSR" id="PIRSR000390-2"/>
    </source>
</evidence>
<dbReference type="SUPFAM" id="SSF53383">
    <property type="entry name" value="PLP-dependent transferases"/>
    <property type="match status" value="1"/>
</dbReference>
<evidence type="ECO:0000256" key="4">
    <source>
        <dbReference type="ARBA" id="ARBA00022679"/>
    </source>
</evidence>
<gene>
    <name evidence="13" type="ORF">G3M78_01140</name>
</gene>
<dbReference type="AlphaFoldDB" id="A0A7T0C060"/>
<evidence type="ECO:0000256" key="3">
    <source>
        <dbReference type="ARBA" id="ARBA00022576"/>
    </source>
</evidence>
<keyword evidence="3 13" id="KW-0032">Aminotransferase</keyword>
<evidence type="ECO:0000256" key="8">
    <source>
        <dbReference type="ARBA" id="ARBA00066317"/>
    </source>
</evidence>
<reference evidence="14" key="1">
    <citation type="submission" date="2020-02" db="EMBL/GenBank/DDBJ databases">
        <title>Genomic and physiological characterization of two novel Nitrospinaceae genera.</title>
        <authorList>
            <person name="Mueller A.J."/>
            <person name="Jung M.-Y."/>
            <person name="Strachan C.R."/>
            <person name="Herbold C.W."/>
            <person name="Kirkegaard R.H."/>
            <person name="Daims H."/>
        </authorList>
    </citation>
    <scope>NUCLEOTIDE SEQUENCE [LARGE SCALE GENOMIC DNA]</scope>
</reference>
<dbReference type="InterPro" id="IPR015424">
    <property type="entry name" value="PyrdxlP-dep_Trfase"/>
</dbReference>